<dbReference type="PIRSF" id="PIRSF000887">
    <property type="entry name" value="Pesterase_MJ0037"/>
    <property type="match status" value="1"/>
</dbReference>
<dbReference type="Pfam" id="PF00149">
    <property type="entry name" value="Metallophos"/>
    <property type="match status" value="1"/>
</dbReference>
<evidence type="ECO:0000313" key="2">
    <source>
        <dbReference type="EMBL" id="HII70283.1"/>
    </source>
</evidence>
<dbReference type="PANTHER" id="PTHR39323:SF1">
    <property type="entry name" value="BLR1149 PROTEIN"/>
    <property type="match status" value="1"/>
</dbReference>
<organism evidence="2 3">
    <name type="scientific">Methanopyrus kandleri</name>
    <dbReference type="NCBI Taxonomy" id="2320"/>
    <lineage>
        <taxon>Archaea</taxon>
        <taxon>Methanobacteriati</taxon>
        <taxon>Methanobacteriota</taxon>
        <taxon>Methanomada group</taxon>
        <taxon>Methanopyri</taxon>
        <taxon>Methanopyrales</taxon>
        <taxon>Methanopyraceae</taxon>
        <taxon>Methanopyrus</taxon>
    </lineage>
</organism>
<dbReference type="AlphaFoldDB" id="A0A832TCG9"/>
<dbReference type="SUPFAM" id="SSF56300">
    <property type="entry name" value="Metallo-dependent phosphatases"/>
    <property type="match status" value="1"/>
</dbReference>
<evidence type="ECO:0000259" key="1">
    <source>
        <dbReference type="Pfam" id="PF00149"/>
    </source>
</evidence>
<dbReference type="InterPro" id="IPR004843">
    <property type="entry name" value="Calcineurin-like_PHP"/>
</dbReference>
<evidence type="ECO:0000313" key="3">
    <source>
        <dbReference type="Proteomes" id="UP000619545"/>
    </source>
</evidence>
<proteinExistence type="predicted"/>
<dbReference type="CDD" id="cd07391">
    <property type="entry name" value="MPP_PF1019"/>
    <property type="match status" value="1"/>
</dbReference>
<dbReference type="Gene3D" id="3.60.21.10">
    <property type="match status" value="1"/>
</dbReference>
<feature type="domain" description="Calcineurin-like phosphoesterase" evidence="1">
    <location>
        <begin position="13"/>
        <end position="150"/>
    </location>
</feature>
<accession>A0A832TCG9</accession>
<gene>
    <name evidence="2" type="ORF">HA336_03505</name>
</gene>
<dbReference type="EMBL" id="DUJS01000003">
    <property type="protein sequence ID" value="HII70283.1"/>
    <property type="molecule type" value="Genomic_DNA"/>
</dbReference>
<dbReference type="RefSeq" id="WP_011019756.1">
    <property type="nucleotide sequence ID" value="NZ_DUJS01000003.1"/>
</dbReference>
<comment type="caution">
    <text evidence="2">The sequence shown here is derived from an EMBL/GenBank/DDBJ whole genome shotgun (WGS) entry which is preliminary data.</text>
</comment>
<name>A0A832TCG9_9EURY</name>
<protein>
    <submittedName>
        <fullName evidence="2">Metallophosphoesterase</fullName>
    </submittedName>
</protein>
<sequence>MELYHEVIMLKDIAALADVHVGVEIELRRRGIRAVDRTEDRVEKLRRCLEALDPSILVIVGDLKHNVPFASRIEFRGVPKLVDAALEIVDEVIVVKGNHDGLVEELLRNQRGVRVVGTRGILIDGFYFLHGHAEPDPELLSRSDLLVFGHEHPISDAVPGVSVKVLVELELDFEELTRGEVSGRGPGFVLPAFDDLVGGTEVTSDDRLLLAHRRGAVIDESYLPIPEAEPF</sequence>
<dbReference type="InterPro" id="IPR029052">
    <property type="entry name" value="Metallo-depent_PP-like"/>
</dbReference>
<dbReference type="PANTHER" id="PTHR39323">
    <property type="entry name" value="BLR1149 PROTEIN"/>
    <property type="match status" value="1"/>
</dbReference>
<dbReference type="InterPro" id="IPR024173">
    <property type="entry name" value="Pesterase_MJ0037-like"/>
</dbReference>
<dbReference type="GeneID" id="1477983"/>
<reference evidence="2" key="1">
    <citation type="journal article" date="2020" name="bioRxiv">
        <title>A rank-normalized archaeal taxonomy based on genome phylogeny resolves widespread incomplete and uneven classifications.</title>
        <authorList>
            <person name="Rinke C."/>
            <person name="Chuvochina M."/>
            <person name="Mussig A.J."/>
            <person name="Chaumeil P.-A."/>
            <person name="Waite D.W."/>
            <person name="Whitman W.B."/>
            <person name="Parks D.H."/>
            <person name="Hugenholtz P."/>
        </authorList>
    </citation>
    <scope>NUCLEOTIDE SEQUENCE</scope>
    <source>
        <strain evidence="2">UBA8853</strain>
    </source>
</reference>
<dbReference type="Proteomes" id="UP000619545">
    <property type="component" value="Unassembled WGS sequence"/>
</dbReference>
<dbReference type="GO" id="GO:0016787">
    <property type="term" value="F:hydrolase activity"/>
    <property type="evidence" value="ECO:0007669"/>
    <property type="project" value="InterPro"/>
</dbReference>